<sequence>MLPGRDAAGAAVCVDCAGIALDLHCHRCGHEEERYRAMLCARCALREDLLAMLRPTDAQDPRHGLVEALSSAARPQSVLTWMRGRQAAALLQALGTGEVELSHDGLDLLPPGRPVEHLRRWRCTTDSWPNEIRTLPDSSGGSAPPSAAATGNSATHP</sequence>
<comment type="caution">
    <text evidence="2">The sequence shown here is derived from an EMBL/GenBank/DDBJ whole genome shotgun (WGS) entry which is preliminary data.</text>
</comment>
<organism evidence="2 3">
    <name type="scientific">Rhodococcus aetherivorans</name>
    <dbReference type="NCBI Taxonomy" id="191292"/>
    <lineage>
        <taxon>Bacteria</taxon>
        <taxon>Bacillati</taxon>
        <taxon>Actinomycetota</taxon>
        <taxon>Actinomycetes</taxon>
        <taxon>Mycobacteriales</taxon>
        <taxon>Nocardiaceae</taxon>
        <taxon>Rhodococcus</taxon>
    </lineage>
</organism>
<accession>A0ABQ0YJT0</accession>
<evidence type="ECO:0000313" key="3">
    <source>
        <dbReference type="Proteomes" id="UP000325466"/>
    </source>
</evidence>
<name>A0ABQ0YJT0_9NOCA</name>
<evidence type="ECO:0000256" key="1">
    <source>
        <dbReference type="SAM" id="MobiDB-lite"/>
    </source>
</evidence>
<proteinExistence type="predicted"/>
<dbReference type="EMBL" id="BLAH01000074">
    <property type="protein sequence ID" value="GES36743.1"/>
    <property type="molecule type" value="Genomic_DNA"/>
</dbReference>
<dbReference type="Proteomes" id="UP000325466">
    <property type="component" value="Unassembled WGS sequence"/>
</dbReference>
<keyword evidence="3" id="KW-1185">Reference proteome</keyword>
<reference evidence="2 3" key="1">
    <citation type="journal article" date="2018" name="Biodegradation">
        <title>1,4-Dioxane degradation characteristics of Rhodococcus aetherivorans JCM 14343.</title>
        <authorList>
            <person name="Inoue D."/>
            <person name="Tsunoda T."/>
            <person name="Yamamoto N."/>
            <person name="Ike M."/>
            <person name="Sei K."/>
        </authorList>
    </citation>
    <scope>NUCLEOTIDE SEQUENCE [LARGE SCALE GENOMIC DNA]</scope>
    <source>
        <strain evidence="2 3">JCM 14343</strain>
    </source>
</reference>
<protein>
    <submittedName>
        <fullName evidence="2">Uncharacterized protein</fullName>
    </submittedName>
</protein>
<gene>
    <name evidence="2" type="ORF">RAJCM14343_1996</name>
</gene>
<evidence type="ECO:0000313" key="2">
    <source>
        <dbReference type="EMBL" id="GES36743.1"/>
    </source>
</evidence>
<feature type="region of interest" description="Disordered" evidence="1">
    <location>
        <begin position="130"/>
        <end position="157"/>
    </location>
</feature>
<feature type="compositionally biased region" description="Low complexity" evidence="1">
    <location>
        <begin position="138"/>
        <end position="157"/>
    </location>
</feature>